<evidence type="ECO:0000256" key="2">
    <source>
        <dbReference type="ARBA" id="ARBA00022723"/>
    </source>
</evidence>
<gene>
    <name evidence="10" type="ORF">A8C75_08055</name>
</gene>
<evidence type="ECO:0000256" key="4">
    <source>
        <dbReference type="ARBA" id="ARBA00022839"/>
    </source>
</evidence>
<reference evidence="11" key="1">
    <citation type="submission" date="2016-05" db="EMBL/GenBank/DDBJ databases">
        <authorList>
            <person name="Baek K."/>
            <person name="Yang S.-J."/>
        </authorList>
    </citation>
    <scope>NUCLEOTIDE SEQUENCE [LARGE SCALE GENOMIC DNA]</scope>
    <source>
        <strain evidence="11">ST58-10</strain>
    </source>
</reference>
<sequence length="232" mass="25774">MRKEEREAPGKADIALMPPFQGLGLAQILVPRSHEDFIAATRDLLQCRYVGFDTESKPTFDKGETSRGPHVVQLTTLKHAYIFQLWREHCCEHLCRILQSADTVKVGFGLGSDRSHIRRKLGITPNALLDLDQVFRKQGYRRELGVKAAIAVLLGQKFQKSKSVAMSNWALPELKDNQLLYAGNDAYAARVVLELLDIDAAALPISHADTPKSAQSDAKARRNTQRKSGSPA</sequence>
<evidence type="ECO:0000259" key="9">
    <source>
        <dbReference type="Pfam" id="PF01612"/>
    </source>
</evidence>
<evidence type="ECO:0000256" key="5">
    <source>
        <dbReference type="ARBA" id="ARBA00022842"/>
    </source>
</evidence>
<dbReference type="AlphaFoldDB" id="A0A1A9EX03"/>
<dbReference type="GO" id="GO:0006139">
    <property type="term" value="P:nucleobase-containing compound metabolic process"/>
    <property type="evidence" value="ECO:0007669"/>
    <property type="project" value="InterPro"/>
</dbReference>
<dbReference type="InterPro" id="IPR051132">
    <property type="entry name" value="3-5_Exonuclease_domain"/>
</dbReference>
<dbReference type="GO" id="GO:0003676">
    <property type="term" value="F:nucleic acid binding"/>
    <property type="evidence" value="ECO:0007669"/>
    <property type="project" value="InterPro"/>
</dbReference>
<evidence type="ECO:0000256" key="7">
    <source>
        <dbReference type="ARBA" id="ARBA00042761"/>
    </source>
</evidence>
<dbReference type="EMBL" id="CP015839">
    <property type="protein sequence ID" value="ANG62446.1"/>
    <property type="molecule type" value="Genomic_DNA"/>
</dbReference>
<evidence type="ECO:0000256" key="3">
    <source>
        <dbReference type="ARBA" id="ARBA00022801"/>
    </source>
</evidence>
<feature type="region of interest" description="Disordered" evidence="8">
    <location>
        <begin position="209"/>
        <end position="232"/>
    </location>
</feature>
<name>A0A1A9EX03_9GAMM</name>
<protein>
    <recommendedName>
        <fullName evidence="6">3'-5' exonuclease</fullName>
    </recommendedName>
    <alternativeName>
        <fullName evidence="7">Werner Syndrome-like exonuclease</fullName>
    </alternativeName>
</protein>
<dbReference type="KEGG" id="mars:A8C75_08055"/>
<organism evidence="10 11">
    <name type="scientific">Marinobacterium aestuarii</name>
    <dbReference type="NCBI Taxonomy" id="1821621"/>
    <lineage>
        <taxon>Bacteria</taxon>
        <taxon>Pseudomonadati</taxon>
        <taxon>Pseudomonadota</taxon>
        <taxon>Gammaproteobacteria</taxon>
        <taxon>Oceanospirillales</taxon>
        <taxon>Oceanospirillaceae</taxon>
        <taxon>Marinobacterium</taxon>
    </lineage>
</organism>
<dbReference type="Gene3D" id="3.30.420.10">
    <property type="entry name" value="Ribonuclease H-like superfamily/Ribonuclease H"/>
    <property type="match status" value="1"/>
</dbReference>
<dbReference type="SUPFAM" id="SSF53098">
    <property type="entry name" value="Ribonuclease H-like"/>
    <property type="match status" value="1"/>
</dbReference>
<keyword evidence="11" id="KW-1185">Reference proteome</keyword>
<keyword evidence="3" id="KW-0378">Hydrolase</keyword>
<proteinExistence type="predicted"/>
<dbReference type="Proteomes" id="UP000078070">
    <property type="component" value="Chromosome"/>
</dbReference>
<keyword evidence="4" id="KW-0269">Exonuclease</keyword>
<dbReference type="RefSeq" id="WP_067380482.1">
    <property type="nucleotide sequence ID" value="NZ_CP015839.1"/>
</dbReference>
<dbReference type="InterPro" id="IPR036397">
    <property type="entry name" value="RNaseH_sf"/>
</dbReference>
<keyword evidence="2" id="KW-0479">Metal-binding</keyword>
<dbReference type="CDD" id="cd06141">
    <property type="entry name" value="WRN_exo"/>
    <property type="match status" value="1"/>
</dbReference>
<evidence type="ECO:0000256" key="8">
    <source>
        <dbReference type="SAM" id="MobiDB-lite"/>
    </source>
</evidence>
<dbReference type="PANTHER" id="PTHR13620">
    <property type="entry name" value="3-5 EXONUCLEASE"/>
    <property type="match status" value="1"/>
</dbReference>
<dbReference type="OrthoDB" id="9793333at2"/>
<dbReference type="InterPro" id="IPR012337">
    <property type="entry name" value="RNaseH-like_sf"/>
</dbReference>
<dbReference type="Pfam" id="PF01612">
    <property type="entry name" value="DNA_pol_A_exo1"/>
    <property type="match status" value="1"/>
</dbReference>
<feature type="domain" description="3'-5' exonuclease" evidence="9">
    <location>
        <begin position="39"/>
        <end position="189"/>
    </location>
</feature>
<dbReference type="STRING" id="1821621.A8C75_08055"/>
<dbReference type="GO" id="GO:0046872">
    <property type="term" value="F:metal ion binding"/>
    <property type="evidence" value="ECO:0007669"/>
    <property type="project" value="UniProtKB-KW"/>
</dbReference>
<keyword evidence="5" id="KW-0460">Magnesium</keyword>
<reference evidence="10 11" key="2">
    <citation type="journal article" date="2018" name="Int. J. Syst. Evol. Microbiol.">
        <title>Marinobacterium aestuarii sp. nov., a benzene-degrading marine bacterium isolated from estuary sediment.</title>
        <authorList>
            <person name="Bae S.S."/>
            <person name="Jung J."/>
            <person name="Chung D."/>
            <person name="Baek K."/>
        </authorList>
    </citation>
    <scope>NUCLEOTIDE SEQUENCE [LARGE SCALE GENOMIC DNA]</scope>
    <source>
        <strain evidence="10 11">ST58-10</strain>
    </source>
</reference>
<dbReference type="GO" id="GO:0008408">
    <property type="term" value="F:3'-5' exonuclease activity"/>
    <property type="evidence" value="ECO:0007669"/>
    <property type="project" value="InterPro"/>
</dbReference>
<dbReference type="PANTHER" id="PTHR13620:SF109">
    <property type="entry name" value="3'-5' EXONUCLEASE"/>
    <property type="match status" value="1"/>
</dbReference>
<evidence type="ECO:0000256" key="1">
    <source>
        <dbReference type="ARBA" id="ARBA00022722"/>
    </source>
</evidence>
<evidence type="ECO:0000313" key="11">
    <source>
        <dbReference type="Proteomes" id="UP000078070"/>
    </source>
</evidence>
<dbReference type="InterPro" id="IPR002562">
    <property type="entry name" value="3'-5'_exonuclease_dom"/>
</dbReference>
<evidence type="ECO:0000313" key="10">
    <source>
        <dbReference type="EMBL" id="ANG62446.1"/>
    </source>
</evidence>
<accession>A0A1A9EX03</accession>
<evidence type="ECO:0000256" key="6">
    <source>
        <dbReference type="ARBA" id="ARBA00040531"/>
    </source>
</evidence>
<keyword evidence="1" id="KW-0540">Nuclease</keyword>